<feature type="region of interest" description="Disordered" evidence="1">
    <location>
        <begin position="23"/>
        <end position="57"/>
    </location>
</feature>
<proteinExistence type="predicted"/>
<organism evidence="2 3">
    <name type="scientific">Rhizobium tibeticum</name>
    <dbReference type="NCBI Taxonomy" id="501024"/>
    <lineage>
        <taxon>Bacteria</taxon>
        <taxon>Pseudomonadati</taxon>
        <taxon>Pseudomonadota</taxon>
        <taxon>Alphaproteobacteria</taxon>
        <taxon>Hyphomicrobiales</taxon>
        <taxon>Rhizobiaceae</taxon>
        <taxon>Rhizobium/Agrobacterium group</taxon>
        <taxon>Rhizobium</taxon>
    </lineage>
</organism>
<dbReference type="EMBL" id="FOCV01000147">
    <property type="protein sequence ID" value="SEP37809.1"/>
    <property type="molecule type" value="Genomic_DNA"/>
</dbReference>
<evidence type="ECO:0000313" key="3">
    <source>
        <dbReference type="Proteomes" id="UP000198939"/>
    </source>
</evidence>
<dbReference type="Proteomes" id="UP000198939">
    <property type="component" value="Unassembled WGS sequence"/>
</dbReference>
<keyword evidence="3" id="KW-1185">Reference proteome</keyword>
<accession>A0ABY1AZ82</accession>
<sequence>MPGEHFSVDGTLIQAWAGHKRFKRKDGDDEDRSDFRGQSRSNHTHVHTSDPDARLYRKGSTASELRTGAFGFVLSTAAPVMSISKVSVARLPVSVLVSSSIWMKFTRSDIAVSPLLALSMTRQRTGSGRSLHP</sequence>
<gene>
    <name evidence="2" type="ORF">SAMN05216228_11472</name>
</gene>
<evidence type="ECO:0000313" key="2">
    <source>
        <dbReference type="EMBL" id="SEP37809.1"/>
    </source>
</evidence>
<reference evidence="2 3" key="1">
    <citation type="submission" date="2016-10" db="EMBL/GenBank/DDBJ databases">
        <authorList>
            <person name="Varghese N."/>
            <person name="Submissions S."/>
        </authorList>
    </citation>
    <scope>NUCLEOTIDE SEQUENCE [LARGE SCALE GENOMIC DNA]</scope>
    <source>
        <strain evidence="2 3">CGMCC 1.7071</strain>
    </source>
</reference>
<name>A0ABY1AZ82_9HYPH</name>
<evidence type="ECO:0008006" key="4">
    <source>
        <dbReference type="Google" id="ProtNLM"/>
    </source>
</evidence>
<evidence type="ECO:0000256" key="1">
    <source>
        <dbReference type="SAM" id="MobiDB-lite"/>
    </source>
</evidence>
<comment type="caution">
    <text evidence="2">The sequence shown here is derived from an EMBL/GenBank/DDBJ whole genome shotgun (WGS) entry which is preliminary data.</text>
</comment>
<protein>
    <recommendedName>
        <fullName evidence="4">Transposase</fullName>
    </recommendedName>
</protein>